<dbReference type="PANTHER" id="PTHR28246:SF1">
    <property type="entry name" value="G1-SPECIFIC TRANSCRIPTIONAL REPRESSOR WHI5-RELATED"/>
    <property type="match status" value="1"/>
</dbReference>
<organism evidence="10 11">
    <name type="scientific">Trichodelitschia bisporula</name>
    <dbReference type="NCBI Taxonomy" id="703511"/>
    <lineage>
        <taxon>Eukaryota</taxon>
        <taxon>Fungi</taxon>
        <taxon>Dikarya</taxon>
        <taxon>Ascomycota</taxon>
        <taxon>Pezizomycotina</taxon>
        <taxon>Dothideomycetes</taxon>
        <taxon>Dothideomycetes incertae sedis</taxon>
        <taxon>Phaeotrichales</taxon>
        <taxon>Phaeotrichaceae</taxon>
        <taxon>Trichodelitschia</taxon>
    </lineage>
</organism>
<evidence type="ECO:0000256" key="2">
    <source>
        <dbReference type="ARBA" id="ARBA00004496"/>
    </source>
</evidence>
<protein>
    <submittedName>
        <fullName evidence="10">Uncharacterized protein</fullName>
    </submittedName>
</protein>
<feature type="compositionally biased region" description="Gly residues" evidence="9">
    <location>
        <begin position="281"/>
        <end position="291"/>
    </location>
</feature>
<dbReference type="GO" id="GO:0033309">
    <property type="term" value="C:SBF transcription complex"/>
    <property type="evidence" value="ECO:0007669"/>
    <property type="project" value="TreeGrafter"/>
</dbReference>
<keyword evidence="4" id="KW-0963">Cytoplasm</keyword>
<keyword evidence="5" id="KW-0678">Repressor</keyword>
<dbReference type="EMBL" id="ML996692">
    <property type="protein sequence ID" value="KAF2401946.1"/>
    <property type="molecule type" value="Genomic_DNA"/>
</dbReference>
<sequence length="346" mass="36156">MVRELLPDALGNGSASSSQQSLGSGSDASSFASRGEVGVGLGLSGEVVAERREELLLPPTTARVSTTPSPKRDVAALKKGAKRTASGVVKADGERSAVQVAELSSALKTRLSYAMVKVQHGWERSTISELESLPTTTSTTPSTPSPYIANPPSTTPRPTSAYPADRIFLSPASPPQPFPQFSPHQNPSWLNAAQKLSAITASSPDPGARDYSGGRAPPGSYHPQPLPSGPRSRRAHSTYARQPPRLPGASDPPRRGHAQRPSYDSAMGRFSGSAPQYEPGYSGGYGYGAGAGSPRTPGRPLRMPSQQAEKDAVDTLLFMSSPGNSANMKFAGAGPSPLRGEGNWGR</sequence>
<evidence type="ECO:0000256" key="6">
    <source>
        <dbReference type="ARBA" id="ARBA00023015"/>
    </source>
</evidence>
<evidence type="ECO:0000313" key="10">
    <source>
        <dbReference type="EMBL" id="KAF2401946.1"/>
    </source>
</evidence>
<evidence type="ECO:0000256" key="5">
    <source>
        <dbReference type="ARBA" id="ARBA00022491"/>
    </source>
</evidence>
<name>A0A6G1I1F2_9PEZI</name>
<evidence type="ECO:0000256" key="4">
    <source>
        <dbReference type="ARBA" id="ARBA00022490"/>
    </source>
</evidence>
<feature type="region of interest" description="Disordered" evidence="9">
    <location>
        <begin position="326"/>
        <end position="346"/>
    </location>
</feature>
<keyword evidence="6" id="KW-0805">Transcription regulation</keyword>
<dbReference type="InterPro" id="IPR039198">
    <property type="entry name" value="Srl3/Whi5"/>
</dbReference>
<accession>A0A6G1I1F2</accession>
<evidence type="ECO:0000256" key="1">
    <source>
        <dbReference type="ARBA" id="ARBA00004123"/>
    </source>
</evidence>
<evidence type="ECO:0000256" key="9">
    <source>
        <dbReference type="SAM" id="MobiDB-lite"/>
    </source>
</evidence>
<proteinExistence type="inferred from homology"/>
<feature type="region of interest" description="Disordered" evidence="9">
    <location>
        <begin position="1"/>
        <end position="32"/>
    </location>
</feature>
<feature type="compositionally biased region" description="Low complexity" evidence="9">
    <location>
        <begin position="9"/>
        <end position="32"/>
    </location>
</feature>
<evidence type="ECO:0000256" key="3">
    <source>
        <dbReference type="ARBA" id="ARBA00006922"/>
    </source>
</evidence>
<keyword evidence="11" id="KW-1185">Reference proteome</keyword>
<dbReference type="AlphaFoldDB" id="A0A6G1I1F2"/>
<dbReference type="InterPro" id="IPR013734">
    <property type="entry name" value="TF_Nrm1/Whi5"/>
</dbReference>
<dbReference type="PANTHER" id="PTHR28246">
    <property type="entry name" value="G1-SPECIFIC TRANSCRIPTIONAL REPRESSOR WHI5-RELATED"/>
    <property type="match status" value="1"/>
</dbReference>
<comment type="subcellular location">
    <subcellularLocation>
        <location evidence="2">Cytoplasm</location>
    </subcellularLocation>
    <subcellularLocation>
        <location evidence="1">Nucleus</location>
    </subcellularLocation>
</comment>
<comment type="similarity">
    <text evidence="3">Belongs to the WHI5/NRM1 family.</text>
</comment>
<dbReference type="GO" id="GO:0000082">
    <property type="term" value="P:G1/S transition of mitotic cell cycle"/>
    <property type="evidence" value="ECO:0007669"/>
    <property type="project" value="InterPro"/>
</dbReference>
<dbReference type="OrthoDB" id="2359117at2759"/>
<gene>
    <name evidence="10" type="ORF">EJ06DRAFT_555561</name>
</gene>
<feature type="region of interest" description="Disordered" evidence="9">
    <location>
        <begin position="129"/>
        <end position="309"/>
    </location>
</feature>
<dbReference type="Proteomes" id="UP000799640">
    <property type="component" value="Unassembled WGS sequence"/>
</dbReference>
<dbReference type="Pfam" id="PF08528">
    <property type="entry name" value="Whi5"/>
    <property type="match status" value="1"/>
</dbReference>
<reference evidence="10" key="1">
    <citation type="journal article" date="2020" name="Stud. Mycol.">
        <title>101 Dothideomycetes genomes: a test case for predicting lifestyles and emergence of pathogens.</title>
        <authorList>
            <person name="Haridas S."/>
            <person name="Albert R."/>
            <person name="Binder M."/>
            <person name="Bloem J."/>
            <person name="Labutti K."/>
            <person name="Salamov A."/>
            <person name="Andreopoulos B."/>
            <person name="Baker S."/>
            <person name="Barry K."/>
            <person name="Bills G."/>
            <person name="Bluhm B."/>
            <person name="Cannon C."/>
            <person name="Castanera R."/>
            <person name="Culley D."/>
            <person name="Daum C."/>
            <person name="Ezra D."/>
            <person name="Gonzalez J."/>
            <person name="Henrissat B."/>
            <person name="Kuo A."/>
            <person name="Liang C."/>
            <person name="Lipzen A."/>
            <person name="Lutzoni F."/>
            <person name="Magnuson J."/>
            <person name="Mondo S."/>
            <person name="Nolan M."/>
            <person name="Ohm R."/>
            <person name="Pangilinan J."/>
            <person name="Park H.-J."/>
            <person name="Ramirez L."/>
            <person name="Alfaro M."/>
            <person name="Sun H."/>
            <person name="Tritt A."/>
            <person name="Yoshinaga Y."/>
            <person name="Zwiers L.-H."/>
            <person name="Turgeon B."/>
            <person name="Goodwin S."/>
            <person name="Spatafora J."/>
            <person name="Crous P."/>
            <person name="Grigoriev I."/>
        </authorList>
    </citation>
    <scope>NUCLEOTIDE SEQUENCE</scope>
    <source>
        <strain evidence="10">CBS 262.69</strain>
    </source>
</reference>
<evidence type="ECO:0000313" key="11">
    <source>
        <dbReference type="Proteomes" id="UP000799640"/>
    </source>
</evidence>
<dbReference type="GO" id="GO:0003712">
    <property type="term" value="F:transcription coregulator activity"/>
    <property type="evidence" value="ECO:0007669"/>
    <property type="project" value="TreeGrafter"/>
</dbReference>
<keyword evidence="8" id="KW-0539">Nucleus</keyword>
<dbReference type="GO" id="GO:0005737">
    <property type="term" value="C:cytoplasm"/>
    <property type="evidence" value="ECO:0007669"/>
    <property type="project" value="UniProtKB-SubCell"/>
</dbReference>
<feature type="region of interest" description="Disordered" evidence="9">
    <location>
        <begin position="58"/>
        <end position="88"/>
    </location>
</feature>
<keyword evidence="7" id="KW-0804">Transcription</keyword>
<evidence type="ECO:0000256" key="8">
    <source>
        <dbReference type="ARBA" id="ARBA00023242"/>
    </source>
</evidence>
<feature type="compositionally biased region" description="Low complexity" evidence="9">
    <location>
        <begin position="129"/>
        <end position="146"/>
    </location>
</feature>
<evidence type="ECO:0000256" key="7">
    <source>
        <dbReference type="ARBA" id="ARBA00023163"/>
    </source>
</evidence>